<keyword evidence="1" id="KW-0732">Signal</keyword>
<protein>
    <submittedName>
        <fullName evidence="2">Uncharacterized protein</fullName>
    </submittedName>
</protein>
<dbReference type="EMBL" id="AEPD01000013">
    <property type="protein sequence ID" value="EFU31406.1"/>
    <property type="molecule type" value="Genomic_DNA"/>
</dbReference>
<dbReference type="HOGENOM" id="CLU_1936152_0_0_10"/>
<organism evidence="2 3">
    <name type="scientific">Segatella buccae ATCC 33574</name>
    <dbReference type="NCBI Taxonomy" id="873513"/>
    <lineage>
        <taxon>Bacteria</taxon>
        <taxon>Pseudomonadati</taxon>
        <taxon>Bacteroidota</taxon>
        <taxon>Bacteroidia</taxon>
        <taxon>Bacteroidales</taxon>
        <taxon>Prevotellaceae</taxon>
        <taxon>Segatella</taxon>
    </lineage>
</organism>
<evidence type="ECO:0000256" key="1">
    <source>
        <dbReference type="SAM" id="SignalP"/>
    </source>
</evidence>
<keyword evidence="3" id="KW-1185">Reference proteome</keyword>
<evidence type="ECO:0000313" key="2">
    <source>
        <dbReference type="EMBL" id="EFU31406.1"/>
    </source>
</evidence>
<reference evidence="2 3" key="1">
    <citation type="submission" date="2010-10" db="EMBL/GenBank/DDBJ databases">
        <authorList>
            <person name="Muzny D."/>
            <person name="Qin X."/>
            <person name="Deng J."/>
            <person name="Jiang H."/>
            <person name="Liu Y."/>
            <person name="Qu J."/>
            <person name="Song X.-Z."/>
            <person name="Zhang L."/>
            <person name="Thornton R."/>
            <person name="Coyle M."/>
            <person name="Francisco L."/>
            <person name="Jackson L."/>
            <person name="Javaid M."/>
            <person name="Korchina V."/>
            <person name="Kovar C."/>
            <person name="Mata R."/>
            <person name="Mathew T."/>
            <person name="Ngo R."/>
            <person name="Nguyen L."/>
            <person name="Nguyen N."/>
            <person name="Okwuonu G."/>
            <person name="Ongeri F."/>
            <person name="Pham C."/>
            <person name="Simmons D."/>
            <person name="Wilczek-Boney K."/>
            <person name="Hale W."/>
            <person name="Jakkamsetti A."/>
            <person name="Pham P."/>
            <person name="Ruth R."/>
            <person name="San Lucas F."/>
            <person name="Warren J."/>
            <person name="Zhang J."/>
            <person name="Zhao Z."/>
            <person name="Zhou C."/>
            <person name="Zhu D."/>
            <person name="Lee S."/>
            <person name="Bess C."/>
            <person name="Blankenburg K."/>
            <person name="Forbes L."/>
            <person name="Fu Q."/>
            <person name="Gubbala S."/>
            <person name="Hirani K."/>
            <person name="Jayaseelan J.C."/>
            <person name="Lara F."/>
            <person name="Munidasa M."/>
            <person name="Palculict T."/>
            <person name="Patil S."/>
            <person name="Pu L.-L."/>
            <person name="Saada N."/>
            <person name="Tang L."/>
            <person name="Weissenberger G."/>
            <person name="Zhu Y."/>
            <person name="Hemphill L."/>
            <person name="Shang Y."/>
            <person name="Youmans B."/>
            <person name="Ayvaz T."/>
            <person name="Ross M."/>
            <person name="Santibanez J."/>
            <person name="Aqrawi P."/>
            <person name="Gross S."/>
            <person name="Joshi V."/>
            <person name="Fowler G."/>
            <person name="Nazareth L."/>
            <person name="Reid J."/>
            <person name="Worley K."/>
            <person name="Petrosino J."/>
            <person name="Highlander S."/>
            <person name="Gibbs R."/>
        </authorList>
    </citation>
    <scope>NUCLEOTIDE SEQUENCE [LARGE SCALE GENOMIC DNA]</scope>
    <source>
        <strain evidence="2 3">ATCC 33574</strain>
    </source>
</reference>
<evidence type="ECO:0000313" key="3">
    <source>
        <dbReference type="Proteomes" id="UP000003112"/>
    </source>
</evidence>
<dbReference type="PROSITE" id="PS51257">
    <property type="entry name" value="PROKAR_LIPOPROTEIN"/>
    <property type="match status" value="1"/>
</dbReference>
<accession>E6K4W1</accession>
<dbReference type="STRING" id="873513.HMPREF6485_0647"/>
<feature type="chain" id="PRO_5003206905" evidence="1">
    <location>
        <begin position="29"/>
        <end position="143"/>
    </location>
</feature>
<sequence length="143" mass="16326">MNKQTNMDKTLKVMRRILFILISCLAVSVVSVSCDNDEVDSPVLTDAEYPRIFGRWPEKDKKGNLGEFSTALDKVLYINVQYTPSQYCEGIWYIDNVEVHRGVGFRFVPPAEGRFHVKLVVKTPKYETSREAIIKVGKPTQDP</sequence>
<feature type="signal peptide" evidence="1">
    <location>
        <begin position="1"/>
        <end position="28"/>
    </location>
</feature>
<gene>
    <name evidence="2" type="ORF">HMPREF6485_0647</name>
</gene>
<dbReference type="AlphaFoldDB" id="E6K4W1"/>
<proteinExistence type="predicted"/>
<name>E6K4W1_9BACT</name>
<comment type="caution">
    <text evidence="2">The sequence shown here is derived from an EMBL/GenBank/DDBJ whole genome shotgun (WGS) entry which is preliminary data.</text>
</comment>
<dbReference type="Proteomes" id="UP000003112">
    <property type="component" value="Unassembled WGS sequence"/>
</dbReference>